<evidence type="ECO:0000259" key="1">
    <source>
        <dbReference type="Pfam" id="PF00534"/>
    </source>
</evidence>
<feature type="domain" description="Glycosyl transferase family 1" evidence="1">
    <location>
        <begin position="247"/>
        <end position="405"/>
    </location>
</feature>
<feature type="domain" description="Glycosyltransferase subfamily 4-like N-terminal" evidence="2">
    <location>
        <begin position="3"/>
        <end position="189"/>
    </location>
</feature>
<dbReference type="Proteomes" id="UP001524587">
    <property type="component" value="Unassembled WGS sequence"/>
</dbReference>
<organism evidence="3 4">
    <name type="scientific">Endosaccharibacter trunci</name>
    <dbReference type="NCBI Taxonomy" id="2812733"/>
    <lineage>
        <taxon>Bacteria</taxon>
        <taxon>Pseudomonadati</taxon>
        <taxon>Pseudomonadota</taxon>
        <taxon>Alphaproteobacteria</taxon>
        <taxon>Acetobacterales</taxon>
        <taxon>Acetobacteraceae</taxon>
        <taxon>Endosaccharibacter</taxon>
    </lineage>
</organism>
<dbReference type="InterPro" id="IPR028098">
    <property type="entry name" value="Glyco_trans_4-like_N"/>
</dbReference>
<name>A0ABT1W8U5_9PROT</name>
<evidence type="ECO:0000313" key="4">
    <source>
        <dbReference type="Proteomes" id="UP001524587"/>
    </source>
</evidence>
<comment type="caution">
    <text evidence="3">The sequence shown here is derived from an EMBL/GenBank/DDBJ whole genome shotgun (WGS) entry which is preliminary data.</text>
</comment>
<evidence type="ECO:0000313" key="3">
    <source>
        <dbReference type="EMBL" id="MCQ8279312.1"/>
    </source>
</evidence>
<evidence type="ECO:0000259" key="2">
    <source>
        <dbReference type="Pfam" id="PF13439"/>
    </source>
</evidence>
<dbReference type="PANTHER" id="PTHR12526">
    <property type="entry name" value="GLYCOSYLTRANSFERASE"/>
    <property type="match status" value="1"/>
</dbReference>
<protein>
    <submittedName>
        <fullName evidence="3">Glycosyltransferase family 4 protein</fullName>
    </submittedName>
</protein>
<accession>A0ABT1W8U5</accession>
<gene>
    <name evidence="3" type="ORF">NFI95_12755</name>
</gene>
<dbReference type="Gene3D" id="3.40.50.2000">
    <property type="entry name" value="Glycogen Phosphorylase B"/>
    <property type="match status" value="2"/>
</dbReference>
<sequence length="433" mass="48196">MFRELKARGAKAWLLGCSSPKSEVRLGATLTQPYGPDDYVYHPNAPFDYFKFANPDPKFPDELAELVAELKPDIVHSHHFVRFGVEMFSAIRRGWPQAKIVLSLHEYLAICNHHGQMMKTVTYRLCEKESYSACAACFPQHGERDFFLRKRYLQMFFEDVDLFISPSRFLAERFMAWGLPEEKLAVLENMPPERSGSPFAAEWDRRAMSGAPQAEAPQTPPKPVAMPMFSGGTRFVAAETGAGSKKRPSAVRPLKIGFFGQMSPLKGITVLMDAARRLKAQKIDNLVIEIYGDYSSQPLEFQKVVTEALEEAGENVVFHGAYDNSQVNALMQRIDAMVIPSTWWENSPVVIQEAFTNGKPVICSNIGGMAEKIVHGVNGLQFEVSRPASLAEMLADLATKPGLLETLAAGVRPPPTAAEMLNRHLDLYDAVIA</sequence>
<dbReference type="InterPro" id="IPR001296">
    <property type="entry name" value="Glyco_trans_1"/>
</dbReference>
<dbReference type="Pfam" id="PF13439">
    <property type="entry name" value="Glyco_transf_4"/>
    <property type="match status" value="1"/>
</dbReference>
<dbReference type="Pfam" id="PF00534">
    <property type="entry name" value="Glycos_transf_1"/>
    <property type="match status" value="1"/>
</dbReference>
<dbReference type="SUPFAM" id="SSF53756">
    <property type="entry name" value="UDP-Glycosyltransferase/glycogen phosphorylase"/>
    <property type="match status" value="1"/>
</dbReference>
<dbReference type="PANTHER" id="PTHR12526:SF635">
    <property type="entry name" value="GLYCOSYL TRANSFERASE GROUP 1"/>
    <property type="match status" value="1"/>
</dbReference>
<reference evidence="3 4" key="1">
    <citation type="submission" date="2022-06" db="EMBL/GenBank/DDBJ databases">
        <title>Endosaccharibacter gen. nov., sp. nov., endophytic bacteria isolated from sugarcane.</title>
        <authorList>
            <person name="Pitiwittayakul N."/>
            <person name="Yukphan P."/>
            <person name="Charoenyingcharoen P."/>
            <person name="Tanasupawat S."/>
        </authorList>
    </citation>
    <scope>NUCLEOTIDE SEQUENCE [LARGE SCALE GENOMIC DNA]</scope>
    <source>
        <strain evidence="3 4">KSS8</strain>
    </source>
</reference>
<dbReference type="CDD" id="cd03823">
    <property type="entry name" value="GT4_ExpE7-like"/>
    <property type="match status" value="1"/>
</dbReference>
<proteinExistence type="predicted"/>
<keyword evidence="4" id="KW-1185">Reference proteome</keyword>
<dbReference type="EMBL" id="JAMSKV010000011">
    <property type="protein sequence ID" value="MCQ8279312.1"/>
    <property type="molecule type" value="Genomic_DNA"/>
</dbReference>